<keyword evidence="2" id="KW-1185">Reference proteome</keyword>
<comment type="caution">
    <text evidence="1">The sequence shown here is derived from an EMBL/GenBank/DDBJ whole genome shotgun (WGS) entry which is preliminary data.</text>
</comment>
<evidence type="ECO:0000313" key="2">
    <source>
        <dbReference type="Proteomes" id="UP000316706"/>
    </source>
</evidence>
<dbReference type="Gene3D" id="2.60.120.560">
    <property type="entry name" value="Exo-inulinase, domain 1"/>
    <property type="match status" value="1"/>
</dbReference>
<reference evidence="1 2" key="1">
    <citation type="submission" date="2019-06" db="EMBL/GenBank/DDBJ databases">
        <title>Sequencing the genomes of 1000 actinobacteria strains.</title>
        <authorList>
            <person name="Klenk H.-P."/>
        </authorList>
    </citation>
    <scope>NUCLEOTIDE SEQUENCE [LARGE SCALE GENOMIC DNA]</scope>
    <source>
        <strain evidence="1 2">DSM 45043</strain>
    </source>
</reference>
<organism evidence="1 2">
    <name type="scientific">Actinomadura hallensis</name>
    <dbReference type="NCBI Taxonomy" id="337895"/>
    <lineage>
        <taxon>Bacteria</taxon>
        <taxon>Bacillati</taxon>
        <taxon>Actinomycetota</taxon>
        <taxon>Actinomycetes</taxon>
        <taxon>Streptosporangiales</taxon>
        <taxon>Thermomonosporaceae</taxon>
        <taxon>Actinomadura</taxon>
    </lineage>
</organism>
<evidence type="ECO:0000313" key="1">
    <source>
        <dbReference type="EMBL" id="TQM71905.1"/>
    </source>
</evidence>
<gene>
    <name evidence="1" type="ORF">FHX41_5686</name>
</gene>
<evidence type="ECO:0008006" key="3">
    <source>
        <dbReference type="Google" id="ProtNLM"/>
    </source>
</evidence>
<dbReference type="AlphaFoldDB" id="A0A543IMU3"/>
<dbReference type="RefSeq" id="WP_141973458.1">
    <property type="nucleotide sequence ID" value="NZ_VFPO01000001.1"/>
</dbReference>
<proteinExistence type="predicted"/>
<dbReference type="Proteomes" id="UP000316706">
    <property type="component" value="Unassembled WGS sequence"/>
</dbReference>
<accession>A0A543IMU3</accession>
<dbReference type="EMBL" id="VFPO01000001">
    <property type="protein sequence ID" value="TQM71905.1"/>
    <property type="molecule type" value="Genomic_DNA"/>
</dbReference>
<dbReference type="OrthoDB" id="3871243at2"/>
<name>A0A543IMU3_9ACTN</name>
<protein>
    <recommendedName>
        <fullName evidence="3">3-keto-disaccharide hydrolase domain-containing protein</fullName>
    </recommendedName>
</protein>
<sequence>MLPRQTVIAGVLTVAVVSAAVWALTGGAGRVGADFAPATSGPDRLVTNEYAHWNPRAPDARRSADWDVTSGSFFIRDGVGWSGPPDWTAPDARSSTRTGSSVFRMNTRRADFRDVRVSLRIRILRFVAAGGRVPAVPTDGVHLMLRRQDQTELYVASLNRRDGLLVIKKKLPGGTENGGAYVALGQVHRPFRLGAWQRFDVRITSSGRSRVTVTVSRNGRALLKAVDGGEHGAPITRPGSIGLRGDNCEFEFASLRAYTLD</sequence>